<evidence type="ECO:0000313" key="2">
    <source>
        <dbReference type="EMBL" id="KZV85368.1"/>
    </source>
</evidence>
<feature type="region of interest" description="Disordered" evidence="1">
    <location>
        <begin position="750"/>
        <end position="793"/>
    </location>
</feature>
<feature type="region of interest" description="Disordered" evidence="1">
    <location>
        <begin position="671"/>
        <end position="692"/>
    </location>
</feature>
<sequence length="793" mass="85222">MQLEDEEDHVVVASMEGMPTQAELRAMSAEKMQDVLRAINKRLPEAMRVEVEEPAEESKLRALLEDVLGYSSSTLAPRRPSLSICPSTPKSPLTKDCTNTPSHLAAPASSSPLPLKSPSFVLRPESAPTSPCCDQSSPTRNAAQRALHGITALLAPPAGIPAELLNGHAEHLRARESPMRDPFVMPMSDDHVEMMTVTPMQTKKRTLDPVEEEVHAEEAEEKKEENAKTLVRVKRARYSEGTAATATPVTSPTRLTRSQSARLAADKVRVTRSMASGIAAASSPRPSVSTPAVGRRGRSRRDSVSVTPAASVSAVSSPPSEGGLSSIPFPSFTDSLPVVPDNTLDAITVEAPSTVDIGAQVAARLSEVTPWNAGPHYSDEEDEECDWSMVAEAGTVKSDLSVEDRAALLEGVEVDELDVTVREPFSLAPTPAPEADEENEMGGTSSMCPQSAVKRTFGDEEDEDLESSPATIRKTKADRTSYTLRSDDESTSEEEADLMSDFLLRELHSKMASEASSECPQSAVKRHAYDEESDDGDASDGTVKLDTSRTLHSDELDETSSEDDDDDAGVITMRSTSQRTLRRTREEDEDELYSTPSSGARVRFPVSAVSSTSARDEEEDYLEAAWGGTRALKGASIWWQDSDDLEFSESSASADSPSPLRRFSSPLKHGVVEDPVGFRPTAPVLGESSTSTSTWMFVTQSPPRAAGAGRRVVDVSPIRIRDFASPARVVQSPGMVATAAVRSRALRELFPDRASSPARAKTSSVVSTPSSNESDWVVPGSATPKGKGKAKAK</sequence>
<name>A0A165DU72_EXIGL</name>
<keyword evidence="3" id="KW-1185">Reference proteome</keyword>
<evidence type="ECO:0000256" key="1">
    <source>
        <dbReference type="SAM" id="MobiDB-lite"/>
    </source>
</evidence>
<proteinExistence type="predicted"/>
<accession>A0A165DU72</accession>
<organism evidence="2 3">
    <name type="scientific">Exidia glandulosa HHB12029</name>
    <dbReference type="NCBI Taxonomy" id="1314781"/>
    <lineage>
        <taxon>Eukaryota</taxon>
        <taxon>Fungi</taxon>
        <taxon>Dikarya</taxon>
        <taxon>Basidiomycota</taxon>
        <taxon>Agaricomycotina</taxon>
        <taxon>Agaricomycetes</taxon>
        <taxon>Auriculariales</taxon>
        <taxon>Exidiaceae</taxon>
        <taxon>Exidia</taxon>
    </lineage>
</organism>
<evidence type="ECO:0000313" key="3">
    <source>
        <dbReference type="Proteomes" id="UP000077266"/>
    </source>
</evidence>
<dbReference type="Proteomes" id="UP000077266">
    <property type="component" value="Unassembled WGS sequence"/>
</dbReference>
<reference evidence="2 3" key="1">
    <citation type="journal article" date="2016" name="Mol. Biol. Evol.">
        <title>Comparative Genomics of Early-Diverging Mushroom-Forming Fungi Provides Insights into the Origins of Lignocellulose Decay Capabilities.</title>
        <authorList>
            <person name="Nagy L.G."/>
            <person name="Riley R."/>
            <person name="Tritt A."/>
            <person name="Adam C."/>
            <person name="Daum C."/>
            <person name="Floudas D."/>
            <person name="Sun H."/>
            <person name="Yadav J.S."/>
            <person name="Pangilinan J."/>
            <person name="Larsson K.H."/>
            <person name="Matsuura K."/>
            <person name="Barry K."/>
            <person name="Labutti K."/>
            <person name="Kuo R."/>
            <person name="Ohm R.A."/>
            <person name="Bhattacharya S.S."/>
            <person name="Shirouzu T."/>
            <person name="Yoshinaga Y."/>
            <person name="Martin F.M."/>
            <person name="Grigoriev I.V."/>
            <person name="Hibbett D.S."/>
        </authorList>
    </citation>
    <scope>NUCLEOTIDE SEQUENCE [LARGE SCALE GENOMIC DNA]</scope>
    <source>
        <strain evidence="2 3">HHB12029</strain>
    </source>
</reference>
<feature type="compositionally biased region" description="Acidic residues" evidence="1">
    <location>
        <begin position="489"/>
        <end position="498"/>
    </location>
</feature>
<dbReference type="AlphaFoldDB" id="A0A165DU72"/>
<protein>
    <submittedName>
        <fullName evidence="2">Uncharacterized protein</fullName>
    </submittedName>
</protein>
<feature type="compositionally biased region" description="Low complexity" evidence="1">
    <location>
        <begin position="101"/>
        <end position="113"/>
    </location>
</feature>
<feature type="compositionally biased region" description="Low complexity" evidence="1">
    <location>
        <begin position="304"/>
        <end position="320"/>
    </location>
</feature>
<dbReference type="EMBL" id="KV426191">
    <property type="protein sequence ID" value="KZV85368.1"/>
    <property type="molecule type" value="Genomic_DNA"/>
</dbReference>
<feature type="region of interest" description="Disordered" evidence="1">
    <location>
        <begin position="425"/>
        <end position="617"/>
    </location>
</feature>
<gene>
    <name evidence="2" type="ORF">EXIGLDRAFT_726266</name>
</gene>
<feature type="compositionally biased region" description="Low complexity" evidence="1">
    <location>
        <begin position="762"/>
        <end position="771"/>
    </location>
</feature>
<dbReference type="InParanoid" id="A0A165DU72"/>
<feature type="region of interest" description="Disordered" evidence="1">
    <location>
        <begin position="76"/>
        <end position="113"/>
    </location>
</feature>
<feature type="compositionally biased region" description="Acidic residues" evidence="1">
    <location>
        <begin position="555"/>
        <end position="568"/>
    </location>
</feature>
<feature type="region of interest" description="Disordered" evidence="1">
    <location>
        <begin position="276"/>
        <end position="328"/>
    </location>
</feature>
<feature type="compositionally biased region" description="Polar residues" evidence="1">
    <location>
        <begin position="84"/>
        <end position="100"/>
    </location>
</feature>